<gene>
    <name evidence="3" type="ORF">CYCCA115_LOCUS4490</name>
</gene>
<dbReference type="PANTHER" id="PTHR12482:SF62">
    <property type="entry name" value="LIPASE ROG1-RELATED"/>
    <property type="match status" value="1"/>
</dbReference>
<dbReference type="Pfam" id="PF05057">
    <property type="entry name" value="DUF676"/>
    <property type="match status" value="1"/>
</dbReference>
<dbReference type="InterPro" id="IPR007751">
    <property type="entry name" value="DUF676_lipase-like"/>
</dbReference>
<keyword evidence="4" id="KW-1185">Reference proteome</keyword>
<dbReference type="PANTHER" id="PTHR12482">
    <property type="entry name" value="LIPASE ROG1-RELATED-RELATED"/>
    <property type="match status" value="1"/>
</dbReference>
<dbReference type="SUPFAM" id="SSF53474">
    <property type="entry name" value="alpha/beta-Hydrolases"/>
    <property type="match status" value="1"/>
</dbReference>
<name>A0AAD2CSW0_9STRA</name>
<evidence type="ECO:0000259" key="2">
    <source>
        <dbReference type="Pfam" id="PF05057"/>
    </source>
</evidence>
<evidence type="ECO:0000256" key="1">
    <source>
        <dbReference type="SAM" id="MobiDB-lite"/>
    </source>
</evidence>
<feature type="compositionally biased region" description="Low complexity" evidence="1">
    <location>
        <begin position="144"/>
        <end position="158"/>
    </location>
</feature>
<feature type="region of interest" description="Disordered" evidence="1">
    <location>
        <begin position="235"/>
        <end position="260"/>
    </location>
</feature>
<organism evidence="3 4">
    <name type="scientific">Cylindrotheca closterium</name>
    <dbReference type="NCBI Taxonomy" id="2856"/>
    <lineage>
        <taxon>Eukaryota</taxon>
        <taxon>Sar</taxon>
        <taxon>Stramenopiles</taxon>
        <taxon>Ochrophyta</taxon>
        <taxon>Bacillariophyta</taxon>
        <taxon>Bacillariophyceae</taxon>
        <taxon>Bacillariophycidae</taxon>
        <taxon>Bacillariales</taxon>
        <taxon>Bacillariaceae</taxon>
        <taxon>Cylindrotheca</taxon>
    </lineage>
</organism>
<dbReference type="AlphaFoldDB" id="A0AAD2CSW0"/>
<dbReference type="EMBL" id="CAKOGP040000446">
    <property type="protein sequence ID" value="CAJ1935153.1"/>
    <property type="molecule type" value="Genomic_DNA"/>
</dbReference>
<dbReference type="InterPro" id="IPR029058">
    <property type="entry name" value="AB_hydrolase_fold"/>
</dbReference>
<sequence length="524" mass="57940">MVLALLLPNSSSILPWMMSTNPAATTIKASALAQRAGLHMKRCASNGRLLSQSLCVNPFDDTDNNTTTNNDNSETNHNNNKQQQEQGATTTLQNAPSDVHLIVLIHGWLGNPKEMDGLKESLMEQSQIQLDKEKENADNKKKSSSSSSSSSRVVVHSVRCNDGKTSDGIVAGGKRVAAEINEMIQEIRDRSTSTTNVNDDNNNNNNNGGNIRLSIAGNSLGGLYGRYALSEIDWTTKDTNNNDGDDDDPQQQQQEQAPAQSQLIPHYFVTTATPHLGCGFQQTYLPLPRFIEHPLGNIMLRTGQDLFRLFSGKDDIIQEMAFSPTFLNPLRKFHKRMAYANAHGTDLQVPLPSAAFWAPTDSVHTVVEHDAEHAFIVPRGVALTLTTPKQEEEESNSIITEPKQVVATSEEISKRLDQLGWTKVLIDVRHEMPINLNTAVDNESASTSSTSSTSSTEDANEQKQQKQQWTAKELLEQFDTGRLKSLPIGHMVMVANSKNEFYRNMCKPGIPIMDYLAREIINSI</sequence>
<evidence type="ECO:0000313" key="3">
    <source>
        <dbReference type="EMBL" id="CAJ1935153.1"/>
    </source>
</evidence>
<dbReference type="InterPro" id="IPR044294">
    <property type="entry name" value="Lipase-like"/>
</dbReference>
<proteinExistence type="predicted"/>
<dbReference type="Gene3D" id="3.40.50.1820">
    <property type="entry name" value="alpha/beta hydrolase"/>
    <property type="match status" value="1"/>
</dbReference>
<comment type="caution">
    <text evidence="3">The sequence shown here is derived from an EMBL/GenBank/DDBJ whole genome shotgun (WGS) entry which is preliminary data.</text>
</comment>
<feature type="region of interest" description="Disordered" evidence="1">
    <location>
        <begin position="130"/>
        <end position="160"/>
    </location>
</feature>
<feature type="region of interest" description="Disordered" evidence="1">
    <location>
        <begin position="437"/>
        <end position="468"/>
    </location>
</feature>
<reference evidence="3" key="1">
    <citation type="submission" date="2023-08" db="EMBL/GenBank/DDBJ databases">
        <authorList>
            <person name="Audoor S."/>
            <person name="Bilcke G."/>
        </authorList>
    </citation>
    <scope>NUCLEOTIDE SEQUENCE</scope>
</reference>
<protein>
    <recommendedName>
        <fullName evidence="2">DUF676 domain-containing protein</fullName>
    </recommendedName>
</protein>
<feature type="compositionally biased region" description="Low complexity" evidence="1">
    <location>
        <begin position="196"/>
        <end position="210"/>
    </location>
</feature>
<feature type="compositionally biased region" description="Low complexity" evidence="1">
    <location>
        <begin position="250"/>
        <end position="260"/>
    </location>
</feature>
<dbReference type="Proteomes" id="UP001295423">
    <property type="component" value="Unassembled WGS sequence"/>
</dbReference>
<feature type="compositionally biased region" description="Polar residues" evidence="1">
    <location>
        <begin position="81"/>
        <end position="90"/>
    </location>
</feature>
<feature type="compositionally biased region" description="Low complexity" evidence="1">
    <location>
        <begin position="444"/>
        <end position="456"/>
    </location>
</feature>
<feature type="compositionally biased region" description="Low complexity" evidence="1">
    <location>
        <begin position="64"/>
        <end position="80"/>
    </location>
</feature>
<feature type="region of interest" description="Disordered" evidence="1">
    <location>
        <begin position="188"/>
        <end position="211"/>
    </location>
</feature>
<accession>A0AAD2CSW0</accession>
<feature type="domain" description="DUF676" evidence="2">
    <location>
        <begin position="98"/>
        <end position="343"/>
    </location>
</feature>
<evidence type="ECO:0000313" key="4">
    <source>
        <dbReference type="Proteomes" id="UP001295423"/>
    </source>
</evidence>
<feature type="region of interest" description="Disordered" evidence="1">
    <location>
        <begin position="61"/>
        <end position="90"/>
    </location>
</feature>
<feature type="compositionally biased region" description="Basic and acidic residues" evidence="1">
    <location>
        <begin position="130"/>
        <end position="141"/>
    </location>
</feature>